<dbReference type="SUPFAM" id="SSF53098">
    <property type="entry name" value="Ribonuclease H-like"/>
    <property type="match status" value="1"/>
</dbReference>
<keyword evidence="1 5" id="KW-0963">Cytoplasm</keyword>
<dbReference type="STRING" id="641147.HMPREF9021_00989"/>
<proteinExistence type="inferred from homology"/>
<reference evidence="7 8" key="2">
    <citation type="submission" date="2011-10" db="EMBL/GenBank/DDBJ databases">
        <title>The Genome Sequence of Simonsiella muelleri ATCC 29453.</title>
        <authorList>
            <consortium name="The Broad Institute Genome Sequencing Platform"/>
            <consortium name="The Broad Institute Genome Sequencing Center for Infectious Disease"/>
            <person name="Earl A."/>
            <person name="Ward D."/>
            <person name="Feldgarden M."/>
            <person name="Gevers D."/>
            <person name="Izard J."/>
            <person name="Baranova O.V."/>
            <person name="Blanton J.M."/>
            <person name="Tanner A.C."/>
            <person name="Dewhirst F."/>
            <person name="Young S.K."/>
            <person name="Zeng Q."/>
            <person name="Gargeya S."/>
            <person name="Fitzgerald M."/>
            <person name="Haas B."/>
            <person name="Abouelleil A."/>
            <person name="Alvarado L."/>
            <person name="Arachchi H.M."/>
            <person name="Berlin A."/>
            <person name="Brown A."/>
            <person name="Chapman S.B."/>
            <person name="Chen Z."/>
            <person name="Dunbar C."/>
            <person name="Freedman E."/>
            <person name="Gearin G."/>
            <person name="Goldberg J."/>
            <person name="Griggs A."/>
            <person name="Gujja S."/>
            <person name="Heiman D."/>
            <person name="Howarth C."/>
            <person name="Larson L."/>
            <person name="Lui A."/>
            <person name="MacDonald P.J.P."/>
            <person name="Montmayeur A."/>
            <person name="Murphy C."/>
            <person name="Neiman D."/>
            <person name="Pearson M."/>
            <person name="Priest M."/>
            <person name="Roberts A."/>
            <person name="Saif S."/>
            <person name="Shea T."/>
            <person name="Shenoy N."/>
            <person name="Sisk P."/>
            <person name="Stolte C."/>
            <person name="Sykes S."/>
            <person name="Wortman J."/>
            <person name="Nusbaum C."/>
            <person name="Birren B."/>
        </authorList>
    </citation>
    <scope>NUCLEOTIDE SEQUENCE [LARGE SCALE GENOMIC DNA]</scope>
    <source>
        <strain evidence="7 8">ATCC 29453</strain>
    </source>
</reference>
<evidence type="ECO:0000256" key="4">
    <source>
        <dbReference type="ARBA" id="ARBA00022801"/>
    </source>
</evidence>
<evidence type="ECO:0000313" key="8">
    <source>
        <dbReference type="Proteomes" id="UP000017813"/>
    </source>
</evidence>
<dbReference type="AlphaFoldDB" id="V9H8P1"/>
<evidence type="ECO:0000313" key="7">
    <source>
        <dbReference type="EMBL" id="EFG31157.1"/>
    </source>
</evidence>
<dbReference type="PANTHER" id="PTHR33317:SF4">
    <property type="entry name" value="POLYNUCLEOTIDYL TRANSFERASE, RIBONUCLEASE H-LIKE SUPERFAMILY PROTEIN"/>
    <property type="match status" value="1"/>
</dbReference>
<name>V9H8P1_9NEIS</name>
<dbReference type="EC" id="3.1.-.-" evidence="5"/>
<dbReference type="NCBIfam" id="TIGR00250">
    <property type="entry name" value="RNAse_H_YqgF"/>
    <property type="match status" value="1"/>
</dbReference>
<dbReference type="Gene3D" id="3.30.420.140">
    <property type="entry name" value="YqgF/RNase H-like domain"/>
    <property type="match status" value="1"/>
</dbReference>
<dbReference type="EMBL" id="ADCY02000032">
    <property type="protein sequence ID" value="EFG31157.1"/>
    <property type="molecule type" value="Genomic_DNA"/>
</dbReference>
<dbReference type="HOGENOM" id="CLU_098240_3_2_4"/>
<comment type="similarity">
    <text evidence="5">Belongs to the YqgF HJR family.</text>
</comment>
<dbReference type="InterPro" id="IPR006641">
    <property type="entry name" value="YqgF/RNaseH-like_dom"/>
</dbReference>
<dbReference type="GO" id="GO:0004518">
    <property type="term" value="F:nuclease activity"/>
    <property type="evidence" value="ECO:0007669"/>
    <property type="project" value="UniProtKB-KW"/>
</dbReference>
<reference evidence="7 8" key="1">
    <citation type="submission" date="2010-03" db="EMBL/GenBank/DDBJ databases">
        <authorList>
            <consortium name="The Broad Institute Genome Sequencing Platform"/>
            <person name="Ward D."/>
            <person name="Earl A."/>
            <person name="Feldgarden M."/>
            <person name="Gevers D."/>
            <person name="Young S."/>
            <person name="Zeng Q."/>
            <person name="Koehrsen M."/>
            <person name="Alvarado L."/>
            <person name="Berlin A.M."/>
            <person name="Borenstein D."/>
            <person name="Chapman S.B."/>
            <person name="Chen Z."/>
            <person name="Engels R."/>
            <person name="Freedman E."/>
            <person name="Gellesch M."/>
            <person name="Goldberg J."/>
            <person name="Griggs A."/>
            <person name="Gujja S."/>
            <person name="Heilman E.R."/>
            <person name="Heiman D.I."/>
            <person name="Hepburn T.A."/>
            <person name="Howarth C."/>
            <person name="Jen D."/>
            <person name="Larson L."/>
            <person name="Mehta T."/>
            <person name="Park D."/>
            <person name="Pearson M."/>
            <person name="Richards J."/>
            <person name="Roberts A."/>
            <person name="Saif S."/>
            <person name="Shea T.D."/>
            <person name="Shenoy N."/>
            <person name="Sisk P."/>
            <person name="Stolte C."/>
            <person name="Sykes S.N."/>
            <person name="Walk T."/>
            <person name="White J."/>
            <person name="Yandava C."/>
            <person name="Izard J."/>
            <person name="Baranova O.V."/>
            <person name="Blanton J.M."/>
            <person name="Tanner A.C."/>
            <person name="Dewhirst F."/>
            <person name="Haas B."/>
            <person name="Nusbaum C."/>
            <person name="Birren B."/>
        </authorList>
    </citation>
    <scope>NUCLEOTIDE SEQUENCE [LARGE SCALE GENOMIC DNA]</scope>
    <source>
        <strain evidence="7 8">ATCC 29453</strain>
    </source>
</reference>
<gene>
    <name evidence="7" type="ORF">HMPREF9021_00989</name>
</gene>
<dbReference type="OrthoDB" id="9796140at2"/>
<evidence type="ECO:0000256" key="5">
    <source>
        <dbReference type="HAMAP-Rule" id="MF_00651"/>
    </source>
</evidence>
<dbReference type="SMART" id="SM00732">
    <property type="entry name" value="YqgFc"/>
    <property type="match status" value="1"/>
</dbReference>
<dbReference type="CDD" id="cd16964">
    <property type="entry name" value="YqgF"/>
    <property type="match status" value="1"/>
</dbReference>
<dbReference type="InterPro" id="IPR037027">
    <property type="entry name" value="YqgF/RNaseH-like_dom_sf"/>
</dbReference>
<evidence type="ECO:0000256" key="1">
    <source>
        <dbReference type="ARBA" id="ARBA00022490"/>
    </source>
</evidence>
<evidence type="ECO:0000256" key="3">
    <source>
        <dbReference type="ARBA" id="ARBA00022722"/>
    </source>
</evidence>
<dbReference type="PANTHER" id="PTHR33317">
    <property type="entry name" value="POLYNUCLEOTIDYL TRANSFERASE, RIBONUCLEASE H-LIKE SUPERFAMILY PROTEIN"/>
    <property type="match status" value="1"/>
</dbReference>
<keyword evidence="4 5" id="KW-0378">Hydrolase</keyword>
<dbReference type="GO" id="GO:0005829">
    <property type="term" value="C:cytosol"/>
    <property type="evidence" value="ECO:0007669"/>
    <property type="project" value="TreeGrafter"/>
</dbReference>
<dbReference type="HAMAP" id="MF_00651">
    <property type="entry name" value="Nuclease_YqgF"/>
    <property type="match status" value="1"/>
</dbReference>
<dbReference type="InterPro" id="IPR005227">
    <property type="entry name" value="YqgF"/>
</dbReference>
<comment type="subcellular location">
    <subcellularLocation>
        <location evidence="5">Cytoplasm</location>
    </subcellularLocation>
</comment>
<comment type="function">
    <text evidence="5">Could be a nuclease involved in processing of the 5'-end of pre-16S rRNA.</text>
</comment>
<dbReference type="InterPro" id="IPR012337">
    <property type="entry name" value="RNaseH-like_sf"/>
</dbReference>
<accession>V9H8P1</accession>
<evidence type="ECO:0000259" key="6">
    <source>
        <dbReference type="SMART" id="SM00732"/>
    </source>
</evidence>
<dbReference type="GO" id="GO:0000967">
    <property type="term" value="P:rRNA 5'-end processing"/>
    <property type="evidence" value="ECO:0007669"/>
    <property type="project" value="UniProtKB-UniRule"/>
</dbReference>
<dbReference type="Pfam" id="PF03652">
    <property type="entry name" value="RuvX"/>
    <property type="match status" value="1"/>
</dbReference>
<sequence length="154" mass="17032">MPDSENSLYLPMGCALAFDFGETRIGVAQGNREIAIAHPIATITGQSNEEKLIAIARLITQWQPEYLVVGLPVHADGTEHEVTALARKFGHRLNARFRLPIYWADERFSSLYAEELLKQAQVFGKKNKAVLDQVAAQAILQSFFDNGAIGVFMG</sequence>
<organism evidence="7 8">
    <name type="scientific">Simonsiella muelleri ATCC 29453</name>
    <dbReference type="NCBI Taxonomy" id="641147"/>
    <lineage>
        <taxon>Bacteria</taxon>
        <taxon>Pseudomonadati</taxon>
        <taxon>Pseudomonadota</taxon>
        <taxon>Betaproteobacteria</taxon>
        <taxon>Neisseriales</taxon>
        <taxon>Neisseriaceae</taxon>
        <taxon>Simonsiella</taxon>
    </lineage>
</organism>
<protein>
    <recommendedName>
        <fullName evidence="5">Putative pre-16S rRNA nuclease</fullName>
        <ecNumber evidence="5">3.1.-.-</ecNumber>
    </recommendedName>
</protein>
<dbReference type="KEGG" id="smur:BWP33_05560"/>
<dbReference type="Proteomes" id="UP000017813">
    <property type="component" value="Unassembled WGS sequence"/>
</dbReference>
<keyword evidence="3 5" id="KW-0540">Nuclease</keyword>
<comment type="caution">
    <text evidence="7">The sequence shown here is derived from an EMBL/GenBank/DDBJ whole genome shotgun (WGS) entry which is preliminary data.</text>
</comment>
<keyword evidence="2 5" id="KW-0690">Ribosome biogenesis</keyword>
<evidence type="ECO:0000256" key="2">
    <source>
        <dbReference type="ARBA" id="ARBA00022517"/>
    </source>
</evidence>
<feature type="domain" description="YqgF/RNase H-like" evidence="6">
    <location>
        <begin position="13"/>
        <end position="113"/>
    </location>
</feature>
<dbReference type="RefSeq" id="WP_002641968.1">
    <property type="nucleotide sequence ID" value="NZ_CP019448.1"/>
</dbReference>
<dbReference type="GO" id="GO:0016788">
    <property type="term" value="F:hydrolase activity, acting on ester bonds"/>
    <property type="evidence" value="ECO:0007669"/>
    <property type="project" value="UniProtKB-UniRule"/>
</dbReference>
<dbReference type="eggNOG" id="COG0816">
    <property type="taxonomic scope" value="Bacteria"/>
</dbReference>
<keyword evidence="8" id="KW-1185">Reference proteome</keyword>